<dbReference type="InterPro" id="IPR029068">
    <property type="entry name" value="Glyas_Bleomycin-R_OHBP_Dase"/>
</dbReference>
<evidence type="ECO:0000259" key="2">
    <source>
        <dbReference type="PROSITE" id="PS51819"/>
    </source>
</evidence>
<sequence length="290" mass="32086">MTNAIIPEFQLSAQTHAGNVALKVLDLPKMVQFYTQVIGLELLVNDETTAALGTGTTPLLYLYQINGARALGQRTGLYHTAFLLPSRKDLGNALFHYITTNAPLSGAADHIYSEALYLTDPEGNGIEVYRDKPRSEWIIKEDGEIVSDTLEIDAEGVLQTADQQWSGFPAGTQVGHIHLSVADTSATQDFYTQILGLSLKTSFGPAARFFATGGYHHHIGANTWESLNAKALADNESGLKYYSYYVPDQNELDRIAQHMDQVKLNYRQTEDSKLWFIDPSGIVGRFELQP</sequence>
<reference evidence="3 4" key="1">
    <citation type="journal article" date="2019" name="Int. J. Syst. Evol. Microbiol.">
        <title>Lactobacillus salitolerans sp. nov., a novel lactic acid bacterium isolated from spent mushroom substrates.</title>
        <authorList>
            <person name="Tohno M."/>
            <person name="Tanizawa Y."/>
            <person name="Kojima Y."/>
            <person name="Sakamoto M."/>
            <person name="Nakamura Y."/>
            <person name="Ohkuma M."/>
            <person name="Kobayashi H."/>
        </authorList>
    </citation>
    <scope>NUCLEOTIDE SEQUENCE [LARGE SCALE GENOMIC DNA]</scope>
    <source>
        <strain evidence="3 4">YK43</strain>
    </source>
</reference>
<dbReference type="PROSITE" id="PS00934">
    <property type="entry name" value="GLYOXALASE_I_1"/>
    <property type="match status" value="1"/>
</dbReference>
<dbReference type="EMBL" id="BFFP01000019">
    <property type="protein sequence ID" value="GBG94810.1"/>
    <property type="molecule type" value="Genomic_DNA"/>
</dbReference>
<proteinExistence type="predicted"/>
<dbReference type="GO" id="GO:0004462">
    <property type="term" value="F:lactoylglutathione lyase activity"/>
    <property type="evidence" value="ECO:0007669"/>
    <property type="project" value="InterPro"/>
</dbReference>
<dbReference type="PANTHER" id="PTHR43279">
    <property type="entry name" value="CATECHOL-2,3-DIOXYGENASE"/>
    <property type="match status" value="1"/>
</dbReference>
<evidence type="ECO:0000313" key="4">
    <source>
        <dbReference type="Proteomes" id="UP000286848"/>
    </source>
</evidence>
<dbReference type="Gene3D" id="3.10.180.10">
    <property type="entry name" value="2,3-Dihydroxybiphenyl 1,2-Dioxygenase, domain 1"/>
    <property type="match status" value="2"/>
</dbReference>
<dbReference type="GO" id="GO:0046872">
    <property type="term" value="F:metal ion binding"/>
    <property type="evidence" value="ECO:0007669"/>
    <property type="project" value="UniProtKB-KW"/>
</dbReference>
<dbReference type="RefSeq" id="WP_124976564.1">
    <property type="nucleotide sequence ID" value="NZ_BFFP01000019.1"/>
</dbReference>
<dbReference type="Proteomes" id="UP000286848">
    <property type="component" value="Unassembled WGS sequence"/>
</dbReference>
<evidence type="ECO:0000313" key="3">
    <source>
        <dbReference type="EMBL" id="GBG94810.1"/>
    </source>
</evidence>
<comment type="caution">
    <text evidence="3">The sequence shown here is derived from an EMBL/GenBank/DDBJ whole genome shotgun (WGS) entry which is preliminary data.</text>
</comment>
<dbReference type="PANTHER" id="PTHR43279:SF1">
    <property type="entry name" value="CATECHOL-2,3-DIOXYGENASE"/>
    <property type="match status" value="1"/>
</dbReference>
<organism evidence="3 4">
    <name type="scientific">Ligilactobacillus salitolerans</name>
    <dbReference type="NCBI Taxonomy" id="1808352"/>
    <lineage>
        <taxon>Bacteria</taxon>
        <taxon>Bacillati</taxon>
        <taxon>Bacillota</taxon>
        <taxon>Bacilli</taxon>
        <taxon>Lactobacillales</taxon>
        <taxon>Lactobacillaceae</taxon>
        <taxon>Ligilactobacillus</taxon>
    </lineage>
</organism>
<dbReference type="InterPro" id="IPR037523">
    <property type="entry name" value="VOC_core"/>
</dbReference>
<keyword evidence="4" id="KW-1185">Reference proteome</keyword>
<dbReference type="InterPro" id="IPR018146">
    <property type="entry name" value="Glyoxalase_1_CS"/>
</dbReference>
<dbReference type="OrthoDB" id="9792626at2"/>
<feature type="domain" description="VOC" evidence="2">
    <location>
        <begin position="16"/>
        <end position="131"/>
    </location>
</feature>
<dbReference type="PROSITE" id="PS51819">
    <property type="entry name" value="VOC"/>
    <property type="match status" value="1"/>
</dbReference>
<keyword evidence="1" id="KW-0479">Metal-binding</keyword>
<name>A0A401ITD7_9LACO</name>
<accession>A0A401ITD7</accession>
<gene>
    <name evidence="3" type="ORF">LFYK43_12690</name>
</gene>
<protein>
    <submittedName>
        <fullName evidence="3">Glyoxalase family protein</fullName>
    </submittedName>
</protein>
<dbReference type="InterPro" id="IPR004360">
    <property type="entry name" value="Glyas_Fos-R_dOase_dom"/>
</dbReference>
<dbReference type="SUPFAM" id="SSF54593">
    <property type="entry name" value="Glyoxalase/Bleomycin resistance protein/Dihydroxybiphenyl dioxygenase"/>
    <property type="match status" value="2"/>
</dbReference>
<evidence type="ECO:0000256" key="1">
    <source>
        <dbReference type="ARBA" id="ARBA00022723"/>
    </source>
</evidence>
<dbReference type="Pfam" id="PF00903">
    <property type="entry name" value="Glyoxalase"/>
    <property type="match status" value="2"/>
</dbReference>
<dbReference type="AlphaFoldDB" id="A0A401ITD7"/>